<dbReference type="InterPro" id="IPR028765">
    <property type="entry name" value="IQCB1"/>
</dbReference>
<organism evidence="1 2">
    <name type="scientific">Gryllus longicercus</name>
    <dbReference type="NCBI Taxonomy" id="2509291"/>
    <lineage>
        <taxon>Eukaryota</taxon>
        <taxon>Metazoa</taxon>
        <taxon>Ecdysozoa</taxon>
        <taxon>Arthropoda</taxon>
        <taxon>Hexapoda</taxon>
        <taxon>Insecta</taxon>
        <taxon>Pterygota</taxon>
        <taxon>Neoptera</taxon>
        <taxon>Polyneoptera</taxon>
        <taxon>Orthoptera</taxon>
        <taxon>Ensifera</taxon>
        <taxon>Gryllidea</taxon>
        <taxon>Grylloidea</taxon>
        <taxon>Gryllidae</taxon>
        <taxon>Gryllinae</taxon>
        <taxon>Gryllus</taxon>
    </lineage>
</organism>
<dbReference type="GO" id="GO:0060271">
    <property type="term" value="P:cilium assembly"/>
    <property type="evidence" value="ECO:0007669"/>
    <property type="project" value="InterPro"/>
</dbReference>
<dbReference type="PANTHER" id="PTHR15673:SF2">
    <property type="entry name" value="IQ CALMODULIN-BINDING MOTIF-CONTAINING PROTEIN 1"/>
    <property type="match status" value="1"/>
</dbReference>
<dbReference type="EMBL" id="JAZDUA010000723">
    <property type="protein sequence ID" value="KAK7789677.1"/>
    <property type="molecule type" value="Genomic_DNA"/>
</dbReference>
<dbReference type="Pfam" id="PF00612">
    <property type="entry name" value="IQ"/>
    <property type="match status" value="2"/>
</dbReference>
<sequence>MSTSCNSHFDDVKNRAAIKIQTVWRTYHARQKYHLYKYTVSIKKHEAAIVIQRALRRWWYKKWQQLQSSLWNEIPNERRERINRYIEMWRKKNKEGKYHTFALPSENREILRFISFWQLGKQERDSRRRRLESLWEQVEATSLILEGSKSLVDFKLTDAGFYWCPSIALAVEARLRSKRKFLVLNNPYENKLIKNINKGDSVDDPNT</sequence>
<accession>A0AAN9V151</accession>
<dbReference type="Proteomes" id="UP001378592">
    <property type="component" value="Unassembled WGS sequence"/>
</dbReference>
<reference evidence="1 2" key="1">
    <citation type="submission" date="2024-03" db="EMBL/GenBank/DDBJ databases">
        <title>The genome assembly and annotation of the cricket Gryllus longicercus Weissman &amp; Gray.</title>
        <authorList>
            <person name="Szrajer S."/>
            <person name="Gray D."/>
            <person name="Ylla G."/>
        </authorList>
    </citation>
    <scope>NUCLEOTIDE SEQUENCE [LARGE SCALE GENOMIC DNA]</scope>
    <source>
        <strain evidence="1">DAG 2021-001</strain>
        <tissue evidence="1">Whole body minus gut</tissue>
    </source>
</reference>
<evidence type="ECO:0000313" key="1">
    <source>
        <dbReference type="EMBL" id="KAK7789677.1"/>
    </source>
</evidence>
<dbReference type="SMART" id="SM00015">
    <property type="entry name" value="IQ"/>
    <property type="match status" value="2"/>
</dbReference>
<comment type="caution">
    <text evidence="1">The sequence shown here is derived from an EMBL/GenBank/DDBJ whole genome shotgun (WGS) entry which is preliminary data.</text>
</comment>
<dbReference type="Gene3D" id="1.20.5.190">
    <property type="match status" value="1"/>
</dbReference>
<gene>
    <name evidence="1" type="ORF">R5R35_011445</name>
</gene>
<dbReference type="AlphaFoldDB" id="A0AAN9V151"/>
<dbReference type="CDD" id="cd23767">
    <property type="entry name" value="IQCD"/>
    <property type="match status" value="1"/>
</dbReference>
<dbReference type="GO" id="GO:0005929">
    <property type="term" value="C:cilium"/>
    <property type="evidence" value="ECO:0007669"/>
    <property type="project" value="TreeGrafter"/>
</dbReference>
<evidence type="ECO:0000313" key="2">
    <source>
        <dbReference type="Proteomes" id="UP001378592"/>
    </source>
</evidence>
<name>A0AAN9V151_9ORTH</name>
<proteinExistence type="predicted"/>
<dbReference type="PANTHER" id="PTHR15673">
    <property type="entry name" value="IQ CALMODULIN-BINDING MOTIF CONTAINING PROTEIN 1"/>
    <property type="match status" value="1"/>
</dbReference>
<dbReference type="InterPro" id="IPR027417">
    <property type="entry name" value="P-loop_NTPase"/>
</dbReference>
<dbReference type="GO" id="GO:0005516">
    <property type="term" value="F:calmodulin binding"/>
    <property type="evidence" value="ECO:0007669"/>
    <property type="project" value="InterPro"/>
</dbReference>
<dbReference type="PROSITE" id="PS50096">
    <property type="entry name" value="IQ"/>
    <property type="match status" value="1"/>
</dbReference>
<dbReference type="SUPFAM" id="SSF52540">
    <property type="entry name" value="P-loop containing nucleoside triphosphate hydrolases"/>
    <property type="match status" value="1"/>
</dbReference>
<keyword evidence="2" id="KW-1185">Reference proteome</keyword>
<dbReference type="InterPro" id="IPR000048">
    <property type="entry name" value="IQ_motif_EF-hand-BS"/>
</dbReference>
<protein>
    <submittedName>
        <fullName evidence="1">Uncharacterized protein</fullName>
    </submittedName>
</protein>